<dbReference type="EMBL" id="JAIWQS010000003">
    <property type="protein sequence ID" value="KAJ8770706.1"/>
    <property type="molecule type" value="Genomic_DNA"/>
</dbReference>
<dbReference type="GO" id="GO:0006995">
    <property type="term" value="P:cellular response to nitrogen starvation"/>
    <property type="evidence" value="ECO:0007669"/>
    <property type="project" value="UniProtKB-ARBA"/>
</dbReference>
<keyword evidence="9" id="KW-0812">Transmembrane</keyword>
<evidence type="ECO:0000256" key="6">
    <source>
        <dbReference type="ARBA" id="ARBA00022729"/>
    </source>
</evidence>
<evidence type="ECO:0000256" key="4">
    <source>
        <dbReference type="ARBA" id="ARBA00022525"/>
    </source>
</evidence>
<dbReference type="PANTHER" id="PTHR33348:SF3">
    <property type="entry name" value="PRECURSOR OF CEP1"/>
    <property type="match status" value="1"/>
</dbReference>
<keyword evidence="9" id="KW-0472">Membrane</keyword>
<dbReference type="AlphaFoldDB" id="A0AAV8TUS7"/>
<feature type="transmembrane region" description="Helical" evidence="9">
    <location>
        <begin position="7"/>
        <end position="25"/>
    </location>
</feature>
<keyword evidence="7" id="KW-0379">Hydroxylation</keyword>
<evidence type="ECO:0000313" key="10">
    <source>
        <dbReference type="EMBL" id="KAJ8770706.1"/>
    </source>
</evidence>
<organism evidence="10 11">
    <name type="scientific">Erythroxylum novogranatense</name>
    <dbReference type="NCBI Taxonomy" id="1862640"/>
    <lineage>
        <taxon>Eukaryota</taxon>
        <taxon>Viridiplantae</taxon>
        <taxon>Streptophyta</taxon>
        <taxon>Embryophyta</taxon>
        <taxon>Tracheophyta</taxon>
        <taxon>Spermatophyta</taxon>
        <taxon>Magnoliopsida</taxon>
        <taxon>eudicotyledons</taxon>
        <taxon>Gunneridae</taxon>
        <taxon>Pentapetalae</taxon>
        <taxon>rosids</taxon>
        <taxon>fabids</taxon>
        <taxon>Malpighiales</taxon>
        <taxon>Erythroxylaceae</taxon>
        <taxon>Erythroxylum</taxon>
    </lineage>
</organism>
<keyword evidence="11" id="KW-1185">Reference proteome</keyword>
<evidence type="ECO:0000256" key="1">
    <source>
        <dbReference type="ARBA" id="ARBA00004271"/>
    </source>
</evidence>
<evidence type="ECO:0000256" key="3">
    <source>
        <dbReference type="ARBA" id="ARBA00022523"/>
    </source>
</evidence>
<comment type="subcellular location">
    <subcellularLocation>
        <location evidence="1">Secreted</location>
        <location evidence="1">Extracellular space</location>
        <location evidence="1">Apoplast</location>
    </subcellularLocation>
</comment>
<dbReference type="InterPro" id="IPR033250">
    <property type="entry name" value="CEP"/>
</dbReference>
<keyword evidence="9" id="KW-1133">Transmembrane helix</keyword>
<keyword evidence="3" id="KW-0052">Apoplast</keyword>
<proteinExistence type="inferred from homology"/>
<dbReference type="GO" id="GO:1901371">
    <property type="term" value="P:regulation of leaf morphogenesis"/>
    <property type="evidence" value="ECO:0007669"/>
    <property type="project" value="TreeGrafter"/>
</dbReference>
<feature type="region of interest" description="Disordered" evidence="8">
    <location>
        <begin position="95"/>
        <end position="129"/>
    </location>
</feature>
<reference evidence="10 11" key="1">
    <citation type="submission" date="2021-09" db="EMBL/GenBank/DDBJ databases">
        <title>Genomic insights and catalytic innovation underlie evolution of tropane alkaloids biosynthesis.</title>
        <authorList>
            <person name="Wang Y.-J."/>
            <person name="Tian T."/>
            <person name="Huang J.-P."/>
            <person name="Huang S.-X."/>
        </authorList>
    </citation>
    <scope>NUCLEOTIDE SEQUENCE [LARGE SCALE GENOMIC DNA]</scope>
    <source>
        <strain evidence="10">KIB-2018</strain>
        <tissue evidence="10">Leaf</tissue>
    </source>
</reference>
<protein>
    <submittedName>
        <fullName evidence="10">Uncharacterized protein</fullName>
    </submittedName>
</protein>
<evidence type="ECO:0000313" key="11">
    <source>
        <dbReference type="Proteomes" id="UP001159364"/>
    </source>
</evidence>
<dbReference type="GO" id="GO:1902025">
    <property type="term" value="P:nitrate import"/>
    <property type="evidence" value="ECO:0007669"/>
    <property type="project" value="TreeGrafter"/>
</dbReference>
<keyword evidence="5" id="KW-0372">Hormone</keyword>
<feature type="region of interest" description="Disordered" evidence="8">
    <location>
        <begin position="152"/>
        <end position="182"/>
    </location>
</feature>
<evidence type="ECO:0000256" key="9">
    <source>
        <dbReference type="SAM" id="Phobius"/>
    </source>
</evidence>
<dbReference type="GO" id="GO:0005179">
    <property type="term" value="F:hormone activity"/>
    <property type="evidence" value="ECO:0007669"/>
    <property type="project" value="UniProtKB-KW"/>
</dbReference>
<dbReference type="PANTHER" id="PTHR33348">
    <property type="entry name" value="PRECURSOR OF CEP5"/>
    <property type="match status" value="1"/>
</dbReference>
<keyword evidence="6" id="KW-0732">Signal</keyword>
<keyword evidence="4" id="KW-0964">Secreted</keyword>
<name>A0AAV8TUS7_9ROSI</name>
<feature type="compositionally biased region" description="Polar residues" evidence="8">
    <location>
        <begin position="95"/>
        <end position="109"/>
    </location>
</feature>
<accession>A0AAV8TUS7</accession>
<evidence type="ECO:0000256" key="7">
    <source>
        <dbReference type="ARBA" id="ARBA00023278"/>
    </source>
</evidence>
<dbReference type="Proteomes" id="UP001159364">
    <property type="component" value="Linkage Group LG03"/>
</dbReference>
<evidence type="ECO:0000256" key="2">
    <source>
        <dbReference type="ARBA" id="ARBA00008963"/>
    </source>
</evidence>
<comment type="similarity">
    <text evidence="2">Belongs to the C-terminally encoded plant signaling peptide (CEP) family.</text>
</comment>
<dbReference type="GO" id="GO:0048046">
    <property type="term" value="C:apoplast"/>
    <property type="evidence" value="ECO:0007669"/>
    <property type="project" value="UniProtKB-SubCell"/>
</dbReference>
<dbReference type="GO" id="GO:2000280">
    <property type="term" value="P:regulation of root development"/>
    <property type="evidence" value="ECO:0007669"/>
    <property type="project" value="TreeGrafter"/>
</dbReference>
<sequence length="182" mass="19994">MAQTLNICTYAILFVLIISIQYFPITGGRQIKTIKKQEAAVIKEHAQKHISSNTINLRHNNAAGNAESSQPALAPNTPIDHRSLAGKQELFPRVTQISSSVSRESTSAYDQHDFRPTKPGNIPGVGNPLESDEIDSKLESSATYSRINHFISGQNDEFRPTKSGQSPGVGHAYQTKIVEPRE</sequence>
<comment type="caution">
    <text evidence="10">The sequence shown here is derived from an EMBL/GenBank/DDBJ whole genome shotgun (WGS) entry which is preliminary data.</text>
</comment>
<gene>
    <name evidence="10" type="ORF">K2173_021353</name>
</gene>
<evidence type="ECO:0000256" key="5">
    <source>
        <dbReference type="ARBA" id="ARBA00022702"/>
    </source>
</evidence>
<dbReference type="GO" id="GO:0048364">
    <property type="term" value="P:root development"/>
    <property type="evidence" value="ECO:0007669"/>
    <property type="project" value="InterPro"/>
</dbReference>
<evidence type="ECO:0000256" key="8">
    <source>
        <dbReference type="SAM" id="MobiDB-lite"/>
    </source>
</evidence>